<keyword evidence="3" id="KW-0479">Metal-binding</keyword>
<accession>A0A916TXN0</accession>
<gene>
    <name evidence="8" type="ORF">GCM10010994_05160</name>
</gene>
<evidence type="ECO:0000256" key="3">
    <source>
        <dbReference type="ARBA" id="ARBA00022723"/>
    </source>
</evidence>
<dbReference type="EMBL" id="BMGG01000001">
    <property type="protein sequence ID" value="GGC48956.1"/>
    <property type="molecule type" value="Genomic_DNA"/>
</dbReference>
<evidence type="ECO:0000256" key="4">
    <source>
        <dbReference type="ARBA" id="ARBA00023004"/>
    </source>
</evidence>
<sequence length="354" mass="39144">MTFHVEYPRTVPARRPEGHQPAAPRYTLRWDKPVGELISAYFAMQGHGLPPERQAGFLERLTTGFGEADGPAAHEVMRFVDEAGETNAVAVGYWTDTTAYARWSRGSTVARWLADDARLAEPGIGYWREAIAVPYDRHETIYSAPGYRIGLARTAGAAIVAMTTNGYFGAARDRIPLSAIDALESPLAAAPPEARPVASRGKRLTAATPHNMCVLRSGQFWEDAGPEQLGDYRENLEPKLMRGMDYLAGHKGDTGTLALRVMTNIDADGAGRAETSVLAYFLALEQLEAWARSHQTHLDIYHHAIAMNRKFKAKREVVTWHELFVMPAAASFEYVNCHPRTGVLPYCSLFEAAR</sequence>
<keyword evidence="4" id="KW-0408">Iron</keyword>
<name>A0A916TXN0_9HYPH</name>
<evidence type="ECO:0000313" key="8">
    <source>
        <dbReference type="EMBL" id="GGC48956.1"/>
    </source>
</evidence>
<comment type="caution">
    <text evidence="8">The sequence shown here is derived from an EMBL/GenBank/DDBJ whole genome shotgun (WGS) entry which is preliminary data.</text>
</comment>
<keyword evidence="2" id="KW-0349">Heme</keyword>
<protein>
    <submittedName>
        <fullName evidence="8">Phenylacetaldoxime dehydratase</fullName>
    </submittedName>
</protein>
<evidence type="ECO:0000256" key="6">
    <source>
        <dbReference type="ARBA" id="ARBA00034312"/>
    </source>
</evidence>
<proteinExistence type="inferred from homology"/>
<dbReference type="Pfam" id="PF13816">
    <property type="entry name" value="Dehydratase_hem"/>
    <property type="match status" value="1"/>
</dbReference>
<evidence type="ECO:0000256" key="7">
    <source>
        <dbReference type="SAM" id="MobiDB-lite"/>
    </source>
</evidence>
<evidence type="ECO:0000256" key="2">
    <source>
        <dbReference type="ARBA" id="ARBA00022617"/>
    </source>
</evidence>
<dbReference type="Proteomes" id="UP000637002">
    <property type="component" value="Unassembled WGS sequence"/>
</dbReference>
<organism evidence="8 9">
    <name type="scientific">Chelatococcus reniformis</name>
    <dbReference type="NCBI Taxonomy" id="1494448"/>
    <lineage>
        <taxon>Bacteria</taxon>
        <taxon>Pseudomonadati</taxon>
        <taxon>Pseudomonadota</taxon>
        <taxon>Alphaproteobacteria</taxon>
        <taxon>Hyphomicrobiales</taxon>
        <taxon>Chelatococcaceae</taxon>
        <taxon>Chelatococcus</taxon>
    </lineage>
</organism>
<reference evidence="8" key="2">
    <citation type="submission" date="2020-09" db="EMBL/GenBank/DDBJ databases">
        <authorList>
            <person name="Sun Q."/>
            <person name="Zhou Y."/>
        </authorList>
    </citation>
    <scope>NUCLEOTIDE SEQUENCE</scope>
    <source>
        <strain evidence="8">CGMCC 1.12919</strain>
    </source>
</reference>
<dbReference type="GO" id="GO:0016829">
    <property type="term" value="F:lyase activity"/>
    <property type="evidence" value="ECO:0007669"/>
    <property type="project" value="UniProtKB-KW"/>
</dbReference>
<dbReference type="AlphaFoldDB" id="A0A916TXN0"/>
<reference evidence="8" key="1">
    <citation type="journal article" date="2014" name="Int. J. Syst. Evol. Microbiol.">
        <title>Complete genome sequence of Corynebacterium casei LMG S-19264T (=DSM 44701T), isolated from a smear-ripened cheese.</title>
        <authorList>
            <consortium name="US DOE Joint Genome Institute (JGI-PGF)"/>
            <person name="Walter F."/>
            <person name="Albersmeier A."/>
            <person name="Kalinowski J."/>
            <person name="Ruckert C."/>
        </authorList>
    </citation>
    <scope>NUCLEOTIDE SEQUENCE</scope>
    <source>
        <strain evidence="8">CGMCC 1.12919</strain>
    </source>
</reference>
<evidence type="ECO:0000313" key="9">
    <source>
        <dbReference type="Proteomes" id="UP000637002"/>
    </source>
</evidence>
<keyword evidence="9" id="KW-1185">Reference proteome</keyword>
<dbReference type="InterPro" id="IPR025702">
    <property type="entry name" value="OXD"/>
</dbReference>
<comment type="cofactor">
    <cofactor evidence="1">
        <name>heme b</name>
        <dbReference type="ChEBI" id="CHEBI:60344"/>
    </cofactor>
</comment>
<feature type="region of interest" description="Disordered" evidence="7">
    <location>
        <begin position="1"/>
        <end position="23"/>
    </location>
</feature>
<comment type="similarity">
    <text evidence="6">Belongs to the heme-containing dehydratase family.</text>
</comment>
<evidence type="ECO:0000256" key="5">
    <source>
        <dbReference type="ARBA" id="ARBA00023239"/>
    </source>
</evidence>
<dbReference type="GO" id="GO:0046872">
    <property type="term" value="F:metal ion binding"/>
    <property type="evidence" value="ECO:0007669"/>
    <property type="project" value="UniProtKB-KW"/>
</dbReference>
<dbReference type="RefSeq" id="WP_188607536.1">
    <property type="nucleotide sequence ID" value="NZ_BMGG01000001.1"/>
</dbReference>
<keyword evidence="5" id="KW-0456">Lyase</keyword>
<evidence type="ECO:0000256" key="1">
    <source>
        <dbReference type="ARBA" id="ARBA00001970"/>
    </source>
</evidence>